<dbReference type="Proteomes" id="UP000295184">
    <property type="component" value="Unassembled WGS sequence"/>
</dbReference>
<dbReference type="EMBL" id="SLUM01000003">
    <property type="protein sequence ID" value="TCL60698.1"/>
    <property type="molecule type" value="Genomic_DNA"/>
</dbReference>
<gene>
    <name evidence="6" type="ORF">EDD77_10319</name>
</gene>
<dbReference type="PANTHER" id="PTHR30632:SF0">
    <property type="entry name" value="SULFATE-BINDING PROTEIN"/>
    <property type="match status" value="1"/>
</dbReference>
<evidence type="ECO:0000256" key="5">
    <source>
        <dbReference type="SAM" id="SignalP"/>
    </source>
</evidence>
<evidence type="ECO:0000256" key="2">
    <source>
        <dbReference type="ARBA" id="ARBA00022723"/>
    </source>
</evidence>
<keyword evidence="3 5" id="KW-0732">Signal</keyword>
<dbReference type="PANTHER" id="PTHR30632">
    <property type="entry name" value="MOLYBDATE-BINDING PERIPLASMIC PROTEIN"/>
    <property type="match status" value="1"/>
</dbReference>
<evidence type="ECO:0000313" key="6">
    <source>
        <dbReference type="EMBL" id="TCL60698.1"/>
    </source>
</evidence>
<dbReference type="Pfam" id="PF13531">
    <property type="entry name" value="SBP_bac_11"/>
    <property type="match status" value="1"/>
</dbReference>
<dbReference type="GO" id="GO:0030973">
    <property type="term" value="F:molybdate ion binding"/>
    <property type="evidence" value="ECO:0007669"/>
    <property type="project" value="TreeGrafter"/>
</dbReference>
<dbReference type="STRING" id="1650663.GCA_001486665_00341"/>
<feature type="binding site" evidence="4">
    <location>
        <position position="91"/>
    </location>
    <ligand>
        <name>molybdate</name>
        <dbReference type="ChEBI" id="CHEBI:36264"/>
    </ligand>
</feature>
<comment type="caution">
    <text evidence="6">The sequence shown here is derived from an EMBL/GenBank/DDBJ whole genome shotgun (WGS) entry which is preliminary data.</text>
</comment>
<dbReference type="GO" id="GO:0046872">
    <property type="term" value="F:metal ion binding"/>
    <property type="evidence" value="ECO:0007669"/>
    <property type="project" value="UniProtKB-KW"/>
</dbReference>
<dbReference type="NCBIfam" id="TIGR01256">
    <property type="entry name" value="modA"/>
    <property type="match status" value="1"/>
</dbReference>
<dbReference type="PROSITE" id="PS51257">
    <property type="entry name" value="PROKAR_LIPOPROTEIN"/>
    <property type="match status" value="1"/>
</dbReference>
<protein>
    <submittedName>
        <fullName evidence="6">Molybdate transport system substrate-binding protein</fullName>
    </submittedName>
</protein>
<dbReference type="OrthoDB" id="9785015at2"/>
<proteinExistence type="inferred from homology"/>
<organism evidence="6 7">
    <name type="scientific">Allofournierella massiliensis</name>
    <dbReference type="NCBI Taxonomy" id="1650663"/>
    <lineage>
        <taxon>Bacteria</taxon>
        <taxon>Bacillati</taxon>
        <taxon>Bacillota</taxon>
        <taxon>Clostridia</taxon>
        <taxon>Eubacteriales</taxon>
        <taxon>Oscillospiraceae</taxon>
        <taxon>Allofournierella</taxon>
    </lineage>
</organism>
<feature type="binding site" evidence="4">
    <location>
        <position position="63"/>
    </location>
    <ligand>
        <name>molybdate</name>
        <dbReference type="ChEBI" id="CHEBI:36264"/>
    </ligand>
</feature>
<keyword evidence="2 4" id="KW-0479">Metal-binding</keyword>
<dbReference type="PIRSF" id="PIRSF004846">
    <property type="entry name" value="ModA"/>
    <property type="match status" value="1"/>
</dbReference>
<dbReference type="Gene3D" id="3.40.190.10">
    <property type="entry name" value="Periplasmic binding protein-like II"/>
    <property type="match status" value="2"/>
</dbReference>
<reference evidence="6 7" key="1">
    <citation type="submission" date="2019-03" db="EMBL/GenBank/DDBJ databases">
        <title>Genomic Encyclopedia of Type Strains, Phase IV (KMG-IV): sequencing the most valuable type-strain genomes for metagenomic binning, comparative biology and taxonomic classification.</title>
        <authorList>
            <person name="Goeker M."/>
        </authorList>
    </citation>
    <scope>NUCLEOTIDE SEQUENCE [LARGE SCALE GENOMIC DNA]</scope>
    <source>
        <strain evidence="6 7">DSM 100451</strain>
    </source>
</reference>
<evidence type="ECO:0000256" key="4">
    <source>
        <dbReference type="PIRSR" id="PIRSR004846-1"/>
    </source>
</evidence>
<dbReference type="AlphaFoldDB" id="A0A4R1R5F4"/>
<feature type="binding site" evidence="4">
    <location>
        <position position="233"/>
    </location>
    <ligand>
        <name>molybdate</name>
        <dbReference type="ChEBI" id="CHEBI:36264"/>
    </ligand>
</feature>
<dbReference type="RefSeq" id="WP_058962856.1">
    <property type="nucleotide sequence ID" value="NZ_CABKVM010000011.1"/>
</dbReference>
<evidence type="ECO:0000256" key="3">
    <source>
        <dbReference type="ARBA" id="ARBA00022729"/>
    </source>
</evidence>
<comment type="similarity">
    <text evidence="1">Belongs to the bacterial solute-binding protein ModA family.</text>
</comment>
<feature type="binding site" evidence="4">
    <location>
        <position position="215"/>
    </location>
    <ligand>
        <name>molybdate</name>
        <dbReference type="ChEBI" id="CHEBI:36264"/>
    </ligand>
</feature>
<accession>A0A4R1R5F4</accession>
<evidence type="ECO:0000256" key="1">
    <source>
        <dbReference type="ARBA" id="ARBA00009175"/>
    </source>
</evidence>
<evidence type="ECO:0000313" key="7">
    <source>
        <dbReference type="Proteomes" id="UP000295184"/>
    </source>
</evidence>
<dbReference type="GO" id="GO:0015689">
    <property type="term" value="P:molybdate ion transport"/>
    <property type="evidence" value="ECO:0007669"/>
    <property type="project" value="InterPro"/>
</dbReference>
<keyword evidence="4" id="KW-0500">Molybdenum</keyword>
<dbReference type="InterPro" id="IPR050682">
    <property type="entry name" value="ModA/WtpA"/>
</dbReference>
<dbReference type="SUPFAM" id="SSF53850">
    <property type="entry name" value="Periplasmic binding protein-like II"/>
    <property type="match status" value="1"/>
</dbReference>
<dbReference type="InterPro" id="IPR005950">
    <property type="entry name" value="ModA"/>
</dbReference>
<sequence>MKKAFALAAAFALAFSLAGCGGASSAASPSSAVSAGSGAASASASQAETGGEPVELTVFAAASLTETLNQIAEDYKTVAPNVTLTFNFDSSGTLKTQIQEGAVCDVFLSAGQKQMDQLDKTADASVNTEGLDFVAEGTRVNLLENKVALCVAEGSDAAITSFDDLAKALEGSDILMAMGNSDVPVGQYTQQILAYYGLNEEELANAGKITYGSNVKEVTTQITEGSVDCGVVYCTDAFSAGITPVDYATEEMCGQVIYPAAVLNVSQHSEEAQAFLDYLQTDAAMQVFEEVGFSPVI</sequence>
<feature type="signal peptide" evidence="5">
    <location>
        <begin position="1"/>
        <end position="18"/>
    </location>
</feature>
<name>A0A4R1R5F4_9FIRM</name>
<feature type="chain" id="PRO_5038706954" evidence="5">
    <location>
        <begin position="19"/>
        <end position="297"/>
    </location>
</feature>